<proteinExistence type="inferred from homology"/>
<evidence type="ECO:0000256" key="3">
    <source>
        <dbReference type="ARBA" id="ARBA00004240"/>
    </source>
</evidence>
<evidence type="ECO:0000259" key="18">
    <source>
        <dbReference type="Pfam" id="PF08409"/>
    </source>
</evidence>
<reference evidence="20" key="1">
    <citation type="submission" date="2025-08" db="UniProtKB">
        <authorList>
            <consortium name="RefSeq"/>
        </authorList>
    </citation>
    <scope>IDENTIFICATION</scope>
    <source>
        <tissue evidence="20">Muscle</tissue>
    </source>
</reference>
<dbReference type="InterPro" id="IPR013618">
    <property type="entry name" value="TMTC_DUF1736"/>
</dbReference>
<feature type="repeat" description="TPR" evidence="16">
    <location>
        <begin position="522"/>
        <end position="555"/>
    </location>
</feature>
<dbReference type="Pfam" id="PF00515">
    <property type="entry name" value="TPR_1"/>
    <property type="match status" value="1"/>
</dbReference>
<dbReference type="Gene3D" id="1.25.40.10">
    <property type="entry name" value="Tetratricopeptide repeat domain"/>
    <property type="match status" value="4"/>
</dbReference>
<comment type="similarity">
    <text evidence="5">Belongs to the TMTC family.</text>
</comment>
<dbReference type="Pfam" id="PF13432">
    <property type="entry name" value="TPR_16"/>
    <property type="match status" value="2"/>
</dbReference>
<dbReference type="InterPro" id="IPR011990">
    <property type="entry name" value="TPR-like_helical_dom_sf"/>
</dbReference>
<feature type="transmembrane region" description="Helical" evidence="17">
    <location>
        <begin position="114"/>
        <end position="131"/>
    </location>
</feature>
<evidence type="ECO:0000256" key="6">
    <source>
        <dbReference type="ARBA" id="ARBA00012839"/>
    </source>
</evidence>
<dbReference type="GeneID" id="106465231"/>
<keyword evidence="19" id="KW-1185">Reference proteome</keyword>
<name>A0ABM1SYT9_LIMPO</name>
<dbReference type="EC" id="2.4.1.109" evidence="6"/>
<dbReference type="PROSITE" id="PS50293">
    <property type="entry name" value="TPR_REGION"/>
    <property type="match status" value="2"/>
</dbReference>
<dbReference type="Pfam" id="PF08409">
    <property type="entry name" value="TMTC_DUF1736"/>
    <property type="match status" value="1"/>
</dbReference>
<dbReference type="Proteomes" id="UP000694941">
    <property type="component" value="Unplaced"/>
</dbReference>
<feature type="repeat" description="TPR" evidence="16">
    <location>
        <begin position="660"/>
        <end position="693"/>
    </location>
</feature>
<keyword evidence="7" id="KW-0808">Transferase</keyword>
<dbReference type="InterPro" id="IPR019734">
    <property type="entry name" value="TPR_rpt"/>
</dbReference>
<dbReference type="Pfam" id="PF12895">
    <property type="entry name" value="ANAPC3"/>
    <property type="match status" value="1"/>
</dbReference>
<gene>
    <name evidence="20" type="primary">LOC106465231</name>
</gene>
<evidence type="ECO:0000256" key="7">
    <source>
        <dbReference type="ARBA" id="ARBA00022679"/>
    </source>
</evidence>
<keyword evidence="13 17" id="KW-0472">Membrane</keyword>
<evidence type="ECO:0000256" key="2">
    <source>
        <dbReference type="ARBA" id="ARBA00004141"/>
    </source>
</evidence>
<evidence type="ECO:0000256" key="15">
    <source>
        <dbReference type="ARBA" id="ARBA00045102"/>
    </source>
</evidence>
<feature type="transmembrane region" description="Helical" evidence="17">
    <location>
        <begin position="137"/>
        <end position="161"/>
    </location>
</feature>
<evidence type="ECO:0000256" key="8">
    <source>
        <dbReference type="ARBA" id="ARBA00022692"/>
    </source>
</evidence>
<sequence>MEKIPLKVRPLIVVSLAVVVYYNSLGGELVFDDVAAIQDNRDVRPHNPLYNLFVNDFWGTPIHKEQSHKSYRPLCVLSFRLNYAVHEVQPFGYHVVNVLLHAVVCFLYFRTCLLFLSSLASFVAALIFSVHPVHTEAVAGIVGRAELLSAIFFLSALMYYVKNRHSSHGTASCFFYGQDLWSCGVTLVLATLGTLCKEQCFTVLAVCCLLEVLKLRVTSSRSTRTHTSLPWQRGTLLRSGLLMTGAALIGGFRLKLMSSQLPQFNRFDNPAAVSPTPTRQLTYNYLLSLNAWLLLYPCDLCCDWTMGSIPLVKTIYDFRNLATLVLYVFIVVIFWWTSGAEEKQLSIFMVSFIVSTLLPSLKTVANLGLFLLLSTHIIKTVHRNREWENEQRLFSSGLKVNPLNAKLDNNMGKVLEAQQRHEEALNYYNQAIKMQPNDVRGFLNSGRVLTFLRRYQEAEDIYLKAKAMLPQAENPAETETHVTPSHLQVFLGLASLLSRNTSRLEEADALYREAIRLRSDYTAAYLNRGDVLLKLNRSKEAEDMYIRALQFDADNPNLYYNLGVVLMDQGRSEEALTFFSRALELEPQHKQALLNSAMLLQDRNMQKTKEEASKSWWQARLDRTVGATAQGPGRMKPGYAVNQQSIFRFHKATDGVTQTEDVYFSLGMLALENGNSETAERWFRKAVEIKPSDRSALFNLALLLTEENRHSEALEVLQQLLQHHATHVKGLLLLGDIYVTQLENLDGAETCYQKILEVDPQNVQGLHNLCVVYLHRGHLKQTEECFLKALNLAPRAEYIKHHLQLVRSQMLKQNQPMGVTQKNLRHLKFSGSIR</sequence>
<keyword evidence="12 17" id="KW-1133">Transmembrane helix</keyword>
<evidence type="ECO:0000256" key="13">
    <source>
        <dbReference type="ARBA" id="ARBA00023136"/>
    </source>
</evidence>
<protein>
    <recommendedName>
        <fullName evidence="6">dolichyl-phosphate-mannose--protein mannosyltransferase</fullName>
        <ecNumber evidence="6">2.4.1.109</ecNumber>
    </recommendedName>
</protein>
<evidence type="ECO:0000256" key="5">
    <source>
        <dbReference type="ARBA" id="ARBA00007882"/>
    </source>
</evidence>
<evidence type="ECO:0000256" key="12">
    <source>
        <dbReference type="ARBA" id="ARBA00022989"/>
    </source>
</evidence>
<keyword evidence="10 16" id="KW-0802">TPR repeat</keyword>
<dbReference type="RefSeq" id="XP_022248795.1">
    <property type="nucleotide sequence ID" value="XM_022393087.1"/>
</dbReference>
<feature type="domain" description="DUF1736" evidence="18">
    <location>
        <begin position="259"/>
        <end position="330"/>
    </location>
</feature>
<comment type="function">
    <text evidence="1">Transfers mannosyl residues to the hydroxyl group of serine or threonine residues.</text>
</comment>
<feature type="repeat" description="TPR" evidence="16">
    <location>
        <begin position="556"/>
        <end position="589"/>
    </location>
</feature>
<comment type="catalytic activity">
    <reaction evidence="15">
        <text>a di-trans,poly-cis-dolichyl beta-D-mannosyl phosphate + L-seryl-[protein] = 3-O-(alpha-D-mannosyl)-L-seryl-[protein] + a di-trans,poly-cis-dolichyl phosphate + H(+)</text>
        <dbReference type="Rhea" id="RHEA:17377"/>
        <dbReference type="Rhea" id="RHEA-COMP:9863"/>
        <dbReference type="Rhea" id="RHEA-COMP:13546"/>
        <dbReference type="Rhea" id="RHEA-COMP:19498"/>
        <dbReference type="Rhea" id="RHEA-COMP:19501"/>
        <dbReference type="ChEBI" id="CHEBI:15378"/>
        <dbReference type="ChEBI" id="CHEBI:29999"/>
        <dbReference type="ChEBI" id="CHEBI:57683"/>
        <dbReference type="ChEBI" id="CHEBI:58211"/>
        <dbReference type="ChEBI" id="CHEBI:137321"/>
        <dbReference type="EC" id="2.4.1.109"/>
    </reaction>
</comment>
<evidence type="ECO:0000256" key="11">
    <source>
        <dbReference type="ARBA" id="ARBA00022824"/>
    </source>
</evidence>
<keyword evidence="11" id="KW-0256">Endoplasmic reticulum</keyword>
<comment type="subcellular location">
    <subcellularLocation>
        <location evidence="3">Endoplasmic reticulum</location>
    </subcellularLocation>
    <subcellularLocation>
        <location evidence="2">Membrane</location>
        <topology evidence="2">Multi-pass membrane protein</topology>
    </subcellularLocation>
</comment>
<dbReference type="SUPFAM" id="SSF48452">
    <property type="entry name" value="TPR-like"/>
    <property type="match status" value="2"/>
</dbReference>
<organism evidence="19 20">
    <name type="scientific">Limulus polyphemus</name>
    <name type="common">Atlantic horseshoe crab</name>
    <dbReference type="NCBI Taxonomy" id="6850"/>
    <lineage>
        <taxon>Eukaryota</taxon>
        <taxon>Metazoa</taxon>
        <taxon>Ecdysozoa</taxon>
        <taxon>Arthropoda</taxon>
        <taxon>Chelicerata</taxon>
        <taxon>Merostomata</taxon>
        <taxon>Xiphosura</taxon>
        <taxon>Limulidae</taxon>
        <taxon>Limulus</taxon>
    </lineage>
</organism>
<evidence type="ECO:0000256" key="1">
    <source>
        <dbReference type="ARBA" id="ARBA00003582"/>
    </source>
</evidence>
<evidence type="ECO:0000313" key="19">
    <source>
        <dbReference type="Proteomes" id="UP000694941"/>
    </source>
</evidence>
<dbReference type="PANTHER" id="PTHR44395:SF1">
    <property type="entry name" value="PROTEIN O-MANNOSYL-TRANSFERASE TMTC3"/>
    <property type="match status" value="1"/>
</dbReference>
<feature type="repeat" description="TPR" evidence="16">
    <location>
        <begin position="405"/>
        <end position="438"/>
    </location>
</feature>
<dbReference type="PANTHER" id="PTHR44395">
    <property type="match status" value="1"/>
</dbReference>
<evidence type="ECO:0000313" key="20">
    <source>
        <dbReference type="RefSeq" id="XP_022248795.1"/>
    </source>
</evidence>
<evidence type="ECO:0000256" key="14">
    <source>
        <dbReference type="ARBA" id="ARBA00045085"/>
    </source>
</evidence>
<keyword evidence="8 17" id="KW-0812">Transmembrane</keyword>
<comment type="pathway">
    <text evidence="4">Protein modification; protein glycosylation.</text>
</comment>
<dbReference type="PROSITE" id="PS50005">
    <property type="entry name" value="TPR"/>
    <property type="match status" value="4"/>
</dbReference>
<evidence type="ECO:0000256" key="16">
    <source>
        <dbReference type="PROSITE-ProRule" id="PRU00339"/>
    </source>
</evidence>
<feature type="transmembrane region" description="Helical" evidence="17">
    <location>
        <begin position="318"/>
        <end position="336"/>
    </location>
</feature>
<evidence type="ECO:0000256" key="4">
    <source>
        <dbReference type="ARBA" id="ARBA00004922"/>
    </source>
</evidence>
<keyword evidence="9" id="KW-0677">Repeat</keyword>
<evidence type="ECO:0000256" key="17">
    <source>
        <dbReference type="SAM" id="Phobius"/>
    </source>
</evidence>
<accession>A0ABM1SYT9</accession>
<evidence type="ECO:0000256" key="9">
    <source>
        <dbReference type="ARBA" id="ARBA00022737"/>
    </source>
</evidence>
<dbReference type="SMART" id="SM00028">
    <property type="entry name" value="TPR"/>
    <property type="match status" value="8"/>
</dbReference>
<comment type="catalytic activity">
    <reaction evidence="14">
        <text>a di-trans,poly-cis-dolichyl beta-D-mannosyl phosphate + L-threonyl-[protein] = 3-O-(alpha-D-mannosyl)-L-threonyl-[protein] + a di-trans,poly-cis-dolichyl phosphate + H(+)</text>
        <dbReference type="Rhea" id="RHEA:53396"/>
        <dbReference type="Rhea" id="RHEA-COMP:11060"/>
        <dbReference type="Rhea" id="RHEA-COMP:13547"/>
        <dbReference type="Rhea" id="RHEA-COMP:19498"/>
        <dbReference type="Rhea" id="RHEA-COMP:19501"/>
        <dbReference type="ChEBI" id="CHEBI:15378"/>
        <dbReference type="ChEBI" id="CHEBI:30013"/>
        <dbReference type="ChEBI" id="CHEBI:57683"/>
        <dbReference type="ChEBI" id="CHEBI:58211"/>
        <dbReference type="ChEBI" id="CHEBI:137323"/>
        <dbReference type="EC" id="2.4.1.109"/>
    </reaction>
</comment>
<evidence type="ECO:0000256" key="10">
    <source>
        <dbReference type="ARBA" id="ARBA00022803"/>
    </source>
</evidence>